<evidence type="ECO:0000313" key="2">
    <source>
        <dbReference type="EMBL" id="CAF1077098.1"/>
    </source>
</evidence>
<dbReference type="AlphaFoldDB" id="A0A814F9J9"/>
<comment type="caution">
    <text evidence="1">The sequence shown here is derived from an EMBL/GenBank/DDBJ whole genome shotgun (WGS) entry which is preliminary data.</text>
</comment>
<organism evidence="1 5">
    <name type="scientific">Adineta steineri</name>
    <dbReference type="NCBI Taxonomy" id="433720"/>
    <lineage>
        <taxon>Eukaryota</taxon>
        <taxon>Metazoa</taxon>
        <taxon>Spiralia</taxon>
        <taxon>Gnathifera</taxon>
        <taxon>Rotifera</taxon>
        <taxon>Eurotatoria</taxon>
        <taxon>Bdelloidea</taxon>
        <taxon>Adinetida</taxon>
        <taxon>Adinetidae</taxon>
        <taxon>Adineta</taxon>
    </lineage>
</organism>
<evidence type="ECO:0000313" key="4">
    <source>
        <dbReference type="Proteomes" id="UP000663832"/>
    </source>
</evidence>
<evidence type="ECO:0000313" key="3">
    <source>
        <dbReference type="EMBL" id="CAF1438806.1"/>
    </source>
</evidence>
<evidence type="ECO:0000313" key="1">
    <source>
        <dbReference type="EMBL" id="CAF0980188.1"/>
    </source>
</evidence>
<dbReference type="Proteomes" id="UP000663877">
    <property type="component" value="Unassembled WGS sequence"/>
</dbReference>
<dbReference type="EMBL" id="CAJNOM010000114">
    <property type="protein sequence ID" value="CAF1077098.1"/>
    <property type="molecule type" value="Genomic_DNA"/>
</dbReference>
<keyword evidence="4" id="KW-1185">Reference proteome</keyword>
<name>A0A814F9J9_9BILA</name>
<proteinExistence type="predicted"/>
<evidence type="ECO:0000313" key="5">
    <source>
        <dbReference type="Proteomes" id="UP000663877"/>
    </source>
</evidence>
<dbReference type="Proteomes" id="UP000663832">
    <property type="component" value="Unassembled WGS sequence"/>
</dbReference>
<reference evidence="1" key="1">
    <citation type="submission" date="2021-02" db="EMBL/GenBank/DDBJ databases">
        <authorList>
            <person name="Nowell W R."/>
        </authorList>
    </citation>
    <scope>NUCLEOTIDE SEQUENCE</scope>
</reference>
<gene>
    <name evidence="1" type="ORF">BJG266_LOCUS14825</name>
    <name evidence="2" type="ORF">QVE165_LOCUS19016</name>
    <name evidence="3" type="ORF">QVE165_LOCUS39472</name>
</gene>
<protein>
    <submittedName>
        <fullName evidence="1">Uncharacterized protein</fullName>
    </submittedName>
</protein>
<dbReference type="EMBL" id="CAJNOM010000438">
    <property type="protein sequence ID" value="CAF1438806.1"/>
    <property type="molecule type" value="Genomic_DNA"/>
</dbReference>
<accession>A0A814F9J9</accession>
<sequence length="70" mass="7832">MSFRGGDHACIDQDLALFELNPAMTSLMQRVSLEDSGDATNNSGKYIQRLTCCLKHLSVRIRIDTDEKSN</sequence>
<dbReference type="OrthoDB" id="2789670at2759"/>
<dbReference type="EMBL" id="CAJNOI010000063">
    <property type="protein sequence ID" value="CAF0980188.1"/>
    <property type="molecule type" value="Genomic_DNA"/>
</dbReference>